<evidence type="ECO:0000313" key="2">
    <source>
        <dbReference type="Proteomes" id="UP000034491"/>
    </source>
</evidence>
<proteinExistence type="predicted"/>
<accession>A0A0M2R9Q1</accession>
<name>A0A0M2R9Q1_9PROT</name>
<reference evidence="1 2" key="1">
    <citation type="submission" date="2015-03" db="EMBL/GenBank/DDBJ databases">
        <title>Genome sequence of Kiloniella sp. P1-1, isolated from the gut microflora of Pacific white shrimp, Penaeus vannamei.</title>
        <authorList>
            <person name="Shao Z."/>
            <person name="Wang L."/>
            <person name="Li X."/>
        </authorList>
    </citation>
    <scope>NUCLEOTIDE SEQUENCE [LARGE SCALE GENOMIC DNA]</scope>
    <source>
        <strain evidence="1 2">P1-1</strain>
    </source>
</reference>
<organism evidence="1 2">
    <name type="scientific">Kiloniella litopenaei</name>
    <dbReference type="NCBI Taxonomy" id="1549748"/>
    <lineage>
        <taxon>Bacteria</taxon>
        <taxon>Pseudomonadati</taxon>
        <taxon>Pseudomonadota</taxon>
        <taxon>Alphaproteobacteria</taxon>
        <taxon>Rhodospirillales</taxon>
        <taxon>Kiloniellaceae</taxon>
        <taxon>Kiloniella</taxon>
    </lineage>
</organism>
<dbReference type="STRING" id="1549748.WH95_00215"/>
<dbReference type="Proteomes" id="UP000034491">
    <property type="component" value="Unassembled WGS sequence"/>
</dbReference>
<dbReference type="OrthoDB" id="9815903at2"/>
<dbReference type="EMBL" id="LANI01000001">
    <property type="protein sequence ID" value="KKJ78572.1"/>
    <property type="molecule type" value="Genomic_DNA"/>
</dbReference>
<dbReference type="AlphaFoldDB" id="A0A0M2R9Q1"/>
<protein>
    <submittedName>
        <fullName evidence="1">Uncharacterized protein</fullName>
    </submittedName>
</protein>
<sequence length="158" mass="18273">MDYAGILYGNDKEQEEEKREQLDDKMFKMFVDGHAGKGNKLTYEQAKWWWRNAGGKPLVVDGRELTVWRTSNNSQIAAPIPLDDLKVHGHVSTNPANGRIYDAGYDFEPKVMAMPQDADIVDKVRITSRNFLNERAIEEHGKGTPFKIVYRYEDKYFE</sequence>
<comment type="caution">
    <text evidence="1">The sequence shown here is derived from an EMBL/GenBank/DDBJ whole genome shotgun (WGS) entry which is preliminary data.</text>
</comment>
<evidence type="ECO:0000313" key="1">
    <source>
        <dbReference type="EMBL" id="KKJ78572.1"/>
    </source>
</evidence>
<keyword evidence="2" id="KW-1185">Reference proteome</keyword>
<gene>
    <name evidence="1" type="ORF">WH95_00215</name>
</gene>
<dbReference type="RefSeq" id="WP_046501485.1">
    <property type="nucleotide sequence ID" value="NZ_LANI01000001.1"/>
</dbReference>